<sequence>MEKARILILGGTGDARVLAQALAATGRYEILLSLAGRTQKPVCQPVPFRMGGFGGAEGLASFLGKGDFDLLIDATHPFATRMSINASQACKAAQIPALALRRPEWSEEPQDRWTHVASVADAIDALGPSPRRAFLAIGRQEAHLAEARPQHFYLVRSVDPVDPPLALPDVELILDRGPYVVENEIALLKAKRIDAVVTKNSGGSATYAKIAAARLLGIEVIMVRRAESADMQRLATVELILSAVGHLFPPSRKRGV</sequence>
<dbReference type="EMBL" id="NAAC01000027">
    <property type="protein sequence ID" value="RDJ06933.1"/>
    <property type="molecule type" value="Genomic_DNA"/>
</dbReference>
<dbReference type="PANTHER" id="PTHR36925">
    <property type="entry name" value="COBALT-PRECORRIN-6A REDUCTASE"/>
    <property type="match status" value="1"/>
</dbReference>
<dbReference type="PROSITE" id="PS51014">
    <property type="entry name" value="COBK_CBIJ"/>
    <property type="match status" value="1"/>
</dbReference>
<evidence type="ECO:0000313" key="5">
    <source>
        <dbReference type="Proteomes" id="UP000254939"/>
    </source>
</evidence>
<dbReference type="InterPro" id="IPR003723">
    <property type="entry name" value="Precorrin-6x_reduct"/>
</dbReference>
<proteinExistence type="predicted"/>
<dbReference type="UniPathway" id="UPA00148"/>
<comment type="pathway">
    <text evidence="1">Cofactor biosynthesis; adenosylcobalamin biosynthesis.</text>
</comment>
<accession>A0A370KJZ3</accession>
<protein>
    <submittedName>
        <fullName evidence="4">Precorrin-6A reductase</fullName>
    </submittedName>
</protein>
<evidence type="ECO:0000256" key="3">
    <source>
        <dbReference type="ARBA" id="ARBA00023002"/>
    </source>
</evidence>
<name>A0A370KJZ3_9HYPH</name>
<comment type="caution">
    <text evidence="4">The sequence shown here is derived from an EMBL/GenBank/DDBJ whole genome shotgun (WGS) entry which is preliminary data.</text>
</comment>
<gene>
    <name evidence="4" type="ORF">B5K06_22235</name>
</gene>
<dbReference type="NCBIfam" id="NF005968">
    <property type="entry name" value="PRK08057.1-2"/>
    <property type="match status" value="1"/>
</dbReference>
<evidence type="ECO:0000256" key="2">
    <source>
        <dbReference type="ARBA" id="ARBA00022573"/>
    </source>
</evidence>
<keyword evidence="2" id="KW-0169">Cobalamin biosynthesis</keyword>
<dbReference type="PANTHER" id="PTHR36925:SF1">
    <property type="entry name" value="COBALT-PRECORRIN-6A REDUCTASE"/>
    <property type="match status" value="1"/>
</dbReference>
<dbReference type="RefSeq" id="WP_016557476.1">
    <property type="nucleotide sequence ID" value="NZ_KZ857265.1"/>
</dbReference>
<dbReference type="GO" id="GO:0016994">
    <property type="term" value="F:precorrin-6A reductase activity"/>
    <property type="evidence" value="ECO:0007669"/>
    <property type="project" value="InterPro"/>
</dbReference>
<dbReference type="Pfam" id="PF02571">
    <property type="entry name" value="CbiJ"/>
    <property type="match status" value="1"/>
</dbReference>
<evidence type="ECO:0000256" key="1">
    <source>
        <dbReference type="ARBA" id="ARBA00004953"/>
    </source>
</evidence>
<organism evidence="4 5">
    <name type="scientific">Rhizobium grahamii</name>
    <dbReference type="NCBI Taxonomy" id="1120045"/>
    <lineage>
        <taxon>Bacteria</taxon>
        <taxon>Pseudomonadati</taxon>
        <taxon>Pseudomonadota</taxon>
        <taxon>Alphaproteobacteria</taxon>
        <taxon>Hyphomicrobiales</taxon>
        <taxon>Rhizobiaceae</taxon>
        <taxon>Rhizobium/Agrobacterium group</taxon>
        <taxon>Rhizobium</taxon>
    </lineage>
</organism>
<dbReference type="Proteomes" id="UP000254939">
    <property type="component" value="Unassembled WGS sequence"/>
</dbReference>
<dbReference type="OrthoDB" id="5183775at2"/>
<dbReference type="AlphaFoldDB" id="A0A370KJZ3"/>
<keyword evidence="3" id="KW-0560">Oxidoreductase</keyword>
<evidence type="ECO:0000313" key="4">
    <source>
        <dbReference type="EMBL" id="RDJ06933.1"/>
    </source>
</evidence>
<dbReference type="GO" id="GO:0009236">
    <property type="term" value="P:cobalamin biosynthetic process"/>
    <property type="evidence" value="ECO:0007669"/>
    <property type="project" value="UniProtKB-UniPathway"/>
</dbReference>
<reference evidence="4 5" key="1">
    <citation type="submission" date="2017-03" db="EMBL/GenBank/DDBJ databases">
        <title>Genome analysis of Rhizobial strains effectives or ineffectives for nitrogen fixation isolated from bean seeds.</title>
        <authorList>
            <person name="Peralta H."/>
            <person name="Aguilar-Vera A."/>
            <person name="Mora Y."/>
            <person name="Vargas-Lagunas C."/>
            <person name="Girard L."/>
            <person name="Mora J."/>
        </authorList>
    </citation>
    <scope>NUCLEOTIDE SEQUENCE [LARGE SCALE GENOMIC DNA]</scope>
    <source>
        <strain evidence="4 5">CCGM3</strain>
    </source>
</reference>